<evidence type="ECO:0000256" key="1">
    <source>
        <dbReference type="SAM" id="Phobius"/>
    </source>
</evidence>
<dbReference type="AlphaFoldDB" id="S8DRY7"/>
<keyword evidence="1" id="KW-0472">Membrane</keyword>
<dbReference type="EMBL" id="KE504249">
    <property type="protein sequence ID" value="EPS93963.1"/>
    <property type="molecule type" value="Genomic_DNA"/>
</dbReference>
<dbReference type="Proteomes" id="UP000015241">
    <property type="component" value="Unassembled WGS sequence"/>
</dbReference>
<proteinExistence type="predicted"/>
<dbReference type="OrthoDB" id="2744793at2759"/>
<gene>
    <name evidence="2" type="ORF">FOMPIDRAFT_1135145</name>
</gene>
<feature type="transmembrane region" description="Helical" evidence="1">
    <location>
        <begin position="30"/>
        <end position="51"/>
    </location>
</feature>
<sequence length="392" mass="43397">MSSLSDADVETLRQIGEDTVKNIVSLVVEAILWTIYFVLTFKAGLILLFVTRRSLASIWIFAIIVLMFLLDTATSIIDVNNAIREITLTLTSDSPLSLSDRYALTDSLPWPVQSSLYAFESNLGDVIIIWRTYAFWRNGRERWMLALPTLCLVGSLITSGLISFCAARVVQDPGAGDFDNPPFCKNVQLSSYVTTLATTAVATLMICYKTWEYRHVIGGQMHRINNRKTRVERILALLIESGVIYFLFFLEAVITDTGNIGNLESSTPQLAFASQIWTYMTSHILGIYPVVVVILVHSQKSYIEDTTIVAAAPSDFASGSSRSHWGSRPSFPRVIQIHQTHAVELDALDCADPPRKRTIGTVSDGTGSTSDLRLAADFKESPDKRFTPGAVV</sequence>
<organism evidence="2 3">
    <name type="scientific">Fomitopsis schrenkii</name>
    <name type="common">Brown rot fungus</name>
    <dbReference type="NCBI Taxonomy" id="2126942"/>
    <lineage>
        <taxon>Eukaryota</taxon>
        <taxon>Fungi</taxon>
        <taxon>Dikarya</taxon>
        <taxon>Basidiomycota</taxon>
        <taxon>Agaricomycotina</taxon>
        <taxon>Agaricomycetes</taxon>
        <taxon>Polyporales</taxon>
        <taxon>Fomitopsis</taxon>
    </lineage>
</organism>
<keyword evidence="1" id="KW-0812">Transmembrane</keyword>
<evidence type="ECO:0000313" key="3">
    <source>
        <dbReference type="Proteomes" id="UP000015241"/>
    </source>
</evidence>
<accession>S8DRY7</accession>
<name>S8DRY7_FOMSC</name>
<evidence type="ECO:0000313" key="2">
    <source>
        <dbReference type="EMBL" id="EPS93963.1"/>
    </source>
</evidence>
<feature type="transmembrane region" description="Helical" evidence="1">
    <location>
        <begin position="231"/>
        <end position="254"/>
    </location>
</feature>
<keyword evidence="1" id="KW-1133">Transmembrane helix</keyword>
<dbReference type="InParanoid" id="S8DRY7"/>
<feature type="transmembrane region" description="Helical" evidence="1">
    <location>
        <begin position="58"/>
        <end position="77"/>
    </location>
</feature>
<feature type="transmembrane region" description="Helical" evidence="1">
    <location>
        <begin position="274"/>
        <end position="296"/>
    </location>
</feature>
<feature type="transmembrane region" description="Helical" evidence="1">
    <location>
        <begin position="143"/>
        <end position="169"/>
    </location>
</feature>
<protein>
    <recommendedName>
        <fullName evidence="4">G-protein coupled receptors family 1 profile domain-containing protein</fullName>
    </recommendedName>
</protein>
<evidence type="ECO:0008006" key="4">
    <source>
        <dbReference type="Google" id="ProtNLM"/>
    </source>
</evidence>
<reference evidence="2 3" key="1">
    <citation type="journal article" date="2012" name="Science">
        <title>The Paleozoic origin of enzymatic lignin decomposition reconstructed from 31 fungal genomes.</title>
        <authorList>
            <person name="Floudas D."/>
            <person name="Binder M."/>
            <person name="Riley R."/>
            <person name="Barry K."/>
            <person name="Blanchette R.A."/>
            <person name="Henrissat B."/>
            <person name="Martinez A.T."/>
            <person name="Otillar R."/>
            <person name="Spatafora J.W."/>
            <person name="Yadav J.S."/>
            <person name="Aerts A."/>
            <person name="Benoit I."/>
            <person name="Boyd A."/>
            <person name="Carlson A."/>
            <person name="Copeland A."/>
            <person name="Coutinho P.M."/>
            <person name="de Vries R.P."/>
            <person name="Ferreira P."/>
            <person name="Findley K."/>
            <person name="Foster B."/>
            <person name="Gaskell J."/>
            <person name="Glotzer D."/>
            <person name="Gorecki P."/>
            <person name="Heitman J."/>
            <person name="Hesse C."/>
            <person name="Hori C."/>
            <person name="Igarashi K."/>
            <person name="Jurgens J.A."/>
            <person name="Kallen N."/>
            <person name="Kersten P."/>
            <person name="Kohler A."/>
            <person name="Kuees U."/>
            <person name="Kumar T.K.A."/>
            <person name="Kuo A."/>
            <person name="LaButti K."/>
            <person name="Larrondo L.F."/>
            <person name="Lindquist E."/>
            <person name="Ling A."/>
            <person name="Lombard V."/>
            <person name="Lucas S."/>
            <person name="Lundell T."/>
            <person name="Martin R."/>
            <person name="McLaughlin D.J."/>
            <person name="Morgenstern I."/>
            <person name="Morin E."/>
            <person name="Murat C."/>
            <person name="Nagy L.G."/>
            <person name="Nolan M."/>
            <person name="Ohm R.A."/>
            <person name="Patyshakuliyeva A."/>
            <person name="Rokas A."/>
            <person name="Ruiz-Duenas F.J."/>
            <person name="Sabat G."/>
            <person name="Salamov A."/>
            <person name="Samejima M."/>
            <person name="Schmutz J."/>
            <person name="Slot J.C."/>
            <person name="St John F."/>
            <person name="Stenlid J."/>
            <person name="Sun H."/>
            <person name="Sun S."/>
            <person name="Syed K."/>
            <person name="Tsang A."/>
            <person name="Wiebenga A."/>
            <person name="Young D."/>
            <person name="Pisabarro A."/>
            <person name="Eastwood D.C."/>
            <person name="Martin F."/>
            <person name="Cullen D."/>
            <person name="Grigoriev I.V."/>
            <person name="Hibbett D.S."/>
        </authorList>
    </citation>
    <scope>NUCLEOTIDE SEQUENCE</scope>
    <source>
        <strain evidence="3">FP-58527</strain>
    </source>
</reference>
<keyword evidence="3" id="KW-1185">Reference proteome</keyword>
<dbReference type="eggNOG" id="ENOG502SP7E">
    <property type="taxonomic scope" value="Eukaryota"/>
</dbReference>
<dbReference type="HOGENOM" id="CLU_044614_9_1_1"/>